<comment type="caution">
    <text evidence="1">The sequence shown here is derived from an EMBL/GenBank/DDBJ whole genome shotgun (WGS) entry which is preliminary data.</text>
</comment>
<dbReference type="AlphaFoldDB" id="A0A094WJ48"/>
<evidence type="ECO:0000313" key="3">
    <source>
        <dbReference type="Proteomes" id="UP000002754"/>
    </source>
</evidence>
<evidence type="ECO:0000313" key="2">
    <source>
        <dbReference type="EMBL" id="THG91319.1"/>
    </source>
</evidence>
<keyword evidence="3" id="KW-1185">Reference proteome</keyword>
<protein>
    <submittedName>
        <fullName evidence="1">Uncharacterized protein</fullName>
    </submittedName>
</protein>
<dbReference type="EMBL" id="ALPT02000044">
    <property type="protein sequence ID" value="KGA96856.1"/>
    <property type="molecule type" value="Genomic_DNA"/>
</dbReference>
<gene>
    <name evidence="2" type="ORF">AJ85_05710</name>
    <name evidence="1" type="ORF">BALCAV_0213640</name>
</gene>
<sequence length="95" mass="10604">MTLTEKEVAELGGVDVDDLITMKAEFDFGLAFALLNEGEAIRRKGTEYGFKLHNIESSGERKLMVVKPDGEVICDFVFSGEHLAAKDWQVMKLSH</sequence>
<reference evidence="2 4" key="2">
    <citation type="submission" date="2014-01" db="EMBL/GenBank/DDBJ databases">
        <title>Draft genome sequencing of Bacillus alcalophilus CGMCC 1.3604.</title>
        <authorList>
            <person name="Yang J."/>
            <person name="Diao L."/>
            <person name="Yang S."/>
        </authorList>
    </citation>
    <scope>NUCLEOTIDE SEQUENCE [LARGE SCALE GENOMIC DNA]</scope>
    <source>
        <strain evidence="2 4">CGMCC 1.3604</strain>
    </source>
</reference>
<dbReference type="RefSeq" id="WP_003321262.1">
    <property type="nucleotide sequence ID" value="NZ_ALPT02000044.1"/>
</dbReference>
<dbReference type="EMBL" id="JALP01000078">
    <property type="protein sequence ID" value="THG91319.1"/>
    <property type="molecule type" value="Genomic_DNA"/>
</dbReference>
<reference evidence="1 3" key="1">
    <citation type="journal article" date="2014" name="Genome Announc.">
        <title>Draft Genome Sequence of Bacillus alcalophilus AV1934, a Classic Alkaliphile Isolated from Human Feces in 1934.</title>
        <authorList>
            <person name="Attie O."/>
            <person name="Jayaprakash A."/>
            <person name="Shah H."/>
            <person name="Paulsen I.T."/>
            <person name="Morino M."/>
            <person name="Takahashi Y."/>
            <person name="Narumi I."/>
            <person name="Sachidanandam R."/>
            <person name="Satoh K."/>
            <person name="Ito M."/>
            <person name="Krulwich T.A."/>
        </authorList>
    </citation>
    <scope>NUCLEOTIDE SEQUENCE [LARGE SCALE GENOMIC DNA]</scope>
    <source>
        <strain evidence="1 3">AV1934</strain>
    </source>
</reference>
<accession>A0A094WJ48</accession>
<dbReference type="Proteomes" id="UP000297014">
    <property type="component" value="Unassembled WGS sequence"/>
</dbReference>
<dbReference type="STRING" id="1218173.BALCAV_0213640"/>
<evidence type="ECO:0000313" key="1">
    <source>
        <dbReference type="EMBL" id="KGA96856.1"/>
    </source>
</evidence>
<name>A0A094WJ48_ALKAL</name>
<evidence type="ECO:0000313" key="4">
    <source>
        <dbReference type="Proteomes" id="UP000297014"/>
    </source>
</evidence>
<organism evidence="1 3">
    <name type="scientific">Alkalihalobacillus alcalophilus ATCC 27647 = CGMCC 1.3604</name>
    <dbReference type="NCBI Taxonomy" id="1218173"/>
    <lineage>
        <taxon>Bacteria</taxon>
        <taxon>Bacillati</taxon>
        <taxon>Bacillota</taxon>
        <taxon>Bacilli</taxon>
        <taxon>Bacillales</taxon>
        <taxon>Bacillaceae</taxon>
        <taxon>Alkalihalobacillus</taxon>
    </lineage>
</organism>
<dbReference type="Proteomes" id="UP000002754">
    <property type="component" value="Unassembled WGS sequence"/>
</dbReference>
<proteinExistence type="predicted"/>